<feature type="transmembrane region" description="Helical" evidence="1">
    <location>
        <begin position="118"/>
        <end position="138"/>
    </location>
</feature>
<feature type="domain" description="Mechanosensitive ion channel MscS" evidence="2">
    <location>
        <begin position="224"/>
        <end position="269"/>
    </location>
</feature>
<organism evidence="3 4">
    <name type="scientific">Exilibacterium tricleocarpae</name>
    <dbReference type="NCBI Taxonomy" id="2591008"/>
    <lineage>
        <taxon>Bacteria</taxon>
        <taxon>Pseudomonadati</taxon>
        <taxon>Pseudomonadota</taxon>
        <taxon>Gammaproteobacteria</taxon>
        <taxon>Cellvibrionales</taxon>
        <taxon>Cellvibrionaceae</taxon>
        <taxon>Exilibacterium</taxon>
    </lineage>
</organism>
<feature type="transmembrane region" description="Helical" evidence="1">
    <location>
        <begin position="89"/>
        <end position="112"/>
    </location>
</feature>
<dbReference type="RefSeq" id="WP_142904626.1">
    <property type="nucleotide sequence ID" value="NZ_ML660093.1"/>
</dbReference>
<name>A0A545TNP5_9GAMM</name>
<dbReference type="OrthoDB" id="6382970at2"/>
<comment type="function">
    <text evidence="1">Mechanosensitive channel that participates in the regulation of osmotic pressure changes within the cell, opening in response to stretch forces in the membrane lipid bilayer, without the need for other proteins. Contributes to normal resistance to hypoosmotic shock. Forms an ion channel of 1.0 nanosiemens conductance with a slight preference for anions.</text>
</comment>
<evidence type="ECO:0000259" key="2">
    <source>
        <dbReference type="Pfam" id="PF00924"/>
    </source>
</evidence>
<dbReference type="Gene3D" id="1.10.287.1260">
    <property type="match status" value="1"/>
</dbReference>
<dbReference type="Pfam" id="PF05552">
    <property type="entry name" value="MS_channel_1st_1"/>
    <property type="match status" value="2"/>
</dbReference>
<dbReference type="InterPro" id="IPR008910">
    <property type="entry name" value="MSC_TM_helix"/>
</dbReference>
<proteinExistence type="inferred from homology"/>
<dbReference type="Proteomes" id="UP000319732">
    <property type="component" value="Unassembled WGS sequence"/>
</dbReference>
<feature type="transmembrane region" description="Helical" evidence="1">
    <location>
        <begin position="187"/>
        <end position="209"/>
    </location>
</feature>
<keyword evidence="1" id="KW-0813">Transport</keyword>
<reference evidence="3 4" key="1">
    <citation type="submission" date="2019-06" db="EMBL/GenBank/DDBJ databases">
        <title>Whole genome sequence for Cellvibrionaceae sp. R142.</title>
        <authorList>
            <person name="Wang G."/>
        </authorList>
    </citation>
    <scope>NUCLEOTIDE SEQUENCE [LARGE SCALE GENOMIC DNA]</scope>
    <source>
        <strain evidence="3 4">R142</strain>
    </source>
</reference>
<keyword evidence="1" id="KW-0472">Membrane</keyword>
<dbReference type="EMBL" id="VHSG01000012">
    <property type="protein sequence ID" value="TQV78791.1"/>
    <property type="molecule type" value="Genomic_DNA"/>
</dbReference>
<evidence type="ECO:0000313" key="4">
    <source>
        <dbReference type="Proteomes" id="UP000319732"/>
    </source>
</evidence>
<keyword evidence="1" id="KW-0997">Cell inner membrane</keyword>
<evidence type="ECO:0000256" key="1">
    <source>
        <dbReference type="RuleBase" id="RU369025"/>
    </source>
</evidence>
<keyword evidence="4" id="KW-1185">Reference proteome</keyword>
<evidence type="ECO:0000313" key="3">
    <source>
        <dbReference type="EMBL" id="TQV78791.1"/>
    </source>
</evidence>
<feature type="transmembrane region" description="Helical" evidence="1">
    <location>
        <begin position="159"/>
        <end position="181"/>
    </location>
</feature>
<comment type="subunit">
    <text evidence="1">Homoheptamer.</text>
</comment>
<dbReference type="PANTHER" id="PTHR30221">
    <property type="entry name" value="SMALL-CONDUCTANCE MECHANOSENSITIVE CHANNEL"/>
    <property type="match status" value="1"/>
</dbReference>
<dbReference type="InterPro" id="IPR006685">
    <property type="entry name" value="MscS_channel_2nd"/>
</dbReference>
<dbReference type="GO" id="GO:0005886">
    <property type="term" value="C:plasma membrane"/>
    <property type="evidence" value="ECO:0007669"/>
    <property type="project" value="UniProtKB-SubCell"/>
</dbReference>
<dbReference type="Gene3D" id="2.30.30.60">
    <property type="match status" value="1"/>
</dbReference>
<comment type="caution">
    <text evidence="3">The sequence shown here is derived from an EMBL/GenBank/DDBJ whole genome shotgun (WGS) entry which is preliminary data.</text>
</comment>
<comment type="subcellular location">
    <subcellularLocation>
        <location evidence="1">Cell inner membrane</location>
        <topology evidence="1">Multi-pass membrane protein</topology>
    </subcellularLocation>
</comment>
<comment type="caution">
    <text evidence="1">Lacks conserved residue(s) required for the propagation of feature annotation.</text>
</comment>
<keyword evidence="1" id="KW-1133">Transmembrane helix</keyword>
<dbReference type="PANTHER" id="PTHR30221:SF1">
    <property type="entry name" value="SMALL-CONDUCTANCE MECHANOSENSITIVE CHANNEL"/>
    <property type="match status" value="1"/>
</dbReference>
<dbReference type="InterPro" id="IPR023408">
    <property type="entry name" value="MscS_beta-dom_sf"/>
</dbReference>
<keyword evidence="1" id="KW-0406">Ion transport</keyword>
<keyword evidence="1" id="KW-0812">Transmembrane</keyword>
<dbReference type="InterPro" id="IPR045275">
    <property type="entry name" value="MscS_archaea/bacteria_type"/>
</dbReference>
<comment type="similarity">
    <text evidence="1">Belongs to the MscS (TC 1.A.23) family.</text>
</comment>
<gene>
    <name evidence="3" type="ORF">FKG94_12275</name>
</gene>
<keyword evidence="1" id="KW-0407">Ion channel</keyword>
<dbReference type="AlphaFoldDB" id="A0A545TNP5"/>
<dbReference type="GO" id="GO:0008381">
    <property type="term" value="F:mechanosensitive monoatomic ion channel activity"/>
    <property type="evidence" value="ECO:0007669"/>
    <property type="project" value="InterPro"/>
</dbReference>
<sequence>MDNDNILSNWQGALADTYQQLARQLADILPQLLSAVLLLLAGWIVALVAARGARSLLAVMASLVGRWLPASAQPRDSLTPVQIAIGGRVIFWLVMLFFIAAGASALGITVFSRLVTDVVAYLPKLLTGLLIMLAGYWLSRIGKSIATAAAASAGMLEAGLVGAAVQVGVVFTALVIGVQQLGIDIQFLTQLLAVVLGVLLAGFSLAFGLGARQLVANVIGAQQLRKQYRVGDTVKVAQVSGVIVDITATTVVLDTGEGRATVPASKFQERVVVINDHSASDTSG</sequence>
<feature type="transmembrane region" description="Helical" evidence="1">
    <location>
        <begin position="28"/>
        <end position="50"/>
    </location>
</feature>
<accession>A0A545TNP5</accession>
<protein>
    <recommendedName>
        <fullName evidence="1">Small-conductance mechanosensitive channel</fullName>
    </recommendedName>
</protein>
<dbReference type="Pfam" id="PF00924">
    <property type="entry name" value="MS_channel_2nd"/>
    <property type="match status" value="1"/>
</dbReference>
<keyword evidence="1" id="KW-1003">Cell membrane</keyword>